<feature type="transmembrane region" description="Helical" evidence="16">
    <location>
        <begin position="551"/>
        <end position="569"/>
    </location>
</feature>
<feature type="transmembrane region" description="Helical" evidence="16">
    <location>
        <begin position="466"/>
        <end position="489"/>
    </location>
</feature>
<dbReference type="Pfam" id="PF00535">
    <property type="entry name" value="Glycos_transf_2"/>
    <property type="match status" value="1"/>
</dbReference>
<keyword evidence="20" id="KW-1185">Reference proteome</keyword>
<feature type="transmembrane region" description="Helical" evidence="16">
    <location>
        <begin position="50"/>
        <end position="67"/>
    </location>
</feature>
<dbReference type="NCBIfam" id="TIGR03030">
    <property type="entry name" value="CelA"/>
    <property type="match status" value="1"/>
</dbReference>
<dbReference type="RefSeq" id="WP_007183380.1">
    <property type="nucleotide sequence ID" value="NZ_AKGD01000001.1"/>
</dbReference>
<keyword evidence="11 16" id="KW-0812">Transmembrane</keyword>
<evidence type="ECO:0000313" key="20">
    <source>
        <dbReference type="Proteomes" id="UP000003704"/>
    </source>
</evidence>
<keyword evidence="13 16" id="KW-1133">Transmembrane helix</keyword>
<evidence type="ECO:0000256" key="5">
    <source>
        <dbReference type="ARBA" id="ARBA00018714"/>
    </source>
</evidence>
<evidence type="ECO:0000313" key="19">
    <source>
        <dbReference type="EMBL" id="EIT70284.1"/>
    </source>
</evidence>
<evidence type="ECO:0000256" key="1">
    <source>
        <dbReference type="ARBA" id="ARBA00004429"/>
    </source>
</evidence>
<dbReference type="InterPro" id="IPR003919">
    <property type="entry name" value="Cell_synth_A"/>
</dbReference>
<evidence type="ECO:0000256" key="3">
    <source>
        <dbReference type="ARBA" id="ARBA00006739"/>
    </source>
</evidence>
<accession>I7ZEG1</accession>
<evidence type="ECO:0000256" key="13">
    <source>
        <dbReference type="ARBA" id="ARBA00022989"/>
    </source>
</evidence>
<evidence type="ECO:0000256" key="10">
    <source>
        <dbReference type="ARBA" id="ARBA00022679"/>
    </source>
</evidence>
<dbReference type="InterPro" id="IPR018513">
    <property type="entry name" value="Cell_synthase_bac"/>
</dbReference>
<dbReference type="GO" id="GO:0005886">
    <property type="term" value="C:plasma membrane"/>
    <property type="evidence" value="ECO:0007669"/>
    <property type="project" value="UniProtKB-SubCell"/>
</dbReference>
<feature type="domain" description="Glycosyltransferase 2-like" evidence="17">
    <location>
        <begin position="156"/>
        <end position="325"/>
    </location>
</feature>
<dbReference type="InterPro" id="IPR001173">
    <property type="entry name" value="Glyco_trans_2-like"/>
</dbReference>
<evidence type="ECO:0000256" key="16">
    <source>
        <dbReference type="RuleBase" id="RU365020"/>
    </source>
</evidence>
<keyword evidence="10 16" id="KW-0808">Transferase</keyword>
<reference evidence="19 20" key="1">
    <citation type="journal article" date="2012" name="J. Bacteriol.">
        <title>Genome Sequence of n-Alkane-Degrading Hydrocarboniphaga effusa Strain AP103T (ATCC BAA-332T).</title>
        <authorList>
            <person name="Chang H.K."/>
            <person name="Zylstra G.J."/>
            <person name="Chae J.C."/>
        </authorList>
    </citation>
    <scope>NUCLEOTIDE SEQUENCE [LARGE SCALE GENOMIC DNA]</scope>
    <source>
        <strain evidence="19 20">AP103</strain>
    </source>
</reference>
<dbReference type="Pfam" id="PF03170">
    <property type="entry name" value="BcsB"/>
    <property type="match status" value="1"/>
</dbReference>
<feature type="transmembrane region" description="Helical" evidence="16">
    <location>
        <begin position="1464"/>
        <end position="1482"/>
    </location>
</feature>
<evidence type="ECO:0000256" key="9">
    <source>
        <dbReference type="ARBA" id="ARBA00022676"/>
    </source>
</evidence>
<evidence type="ECO:0000256" key="8">
    <source>
        <dbReference type="ARBA" id="ARBA00022636"/>
    </source>
</evidence>
<dbReference type="EMBL" id="AKGD01000001">
    <property type="protein sequence ID" value="EIT70284.1"/>
    <property type="molecule type" value="Genomic_DNA"/>
</dbReference>
<evidence type="ECO:0000256" key="11">
    <source>
        <dbReference type="ARBA" id="ARBA00022692"/>
    </source>
</evidence>
<dbReference type="PANTHER" id="PTHR43867">
    <property type="entry name" value="CELLULOSE SYNTHASE CATALYTIC SUBUNIT A [UDP-FORMING]"/>
    <property type="match status" value="1"/>
</dbReference>
<comment type="catalytic activity">
    <reaction evidence="15 16">
        <text>[(1-&gt;4)-beta-D-glucosyl](n) + UDP-alpha-D-glucose = [(1-&gt;4)-beta-D-glucosyl](n+1) + UDP + H(+)</text>
        <dbReference type="Rhea" id="RHEA:19929"/>
        <dbReference type="Rhea" id="RHEA-COMP:10033"/>
        <dbReference type="Rhea" id="RHEA-COMP:10034"/>
        <dbReference type="ChEBI" id="CHEBI:15378"/>
        <dbReference type="ChEBI" id="CHEBI:18246"/>
        <dbReference type="ChEBI" id="CHEBI:58223"/>
        <dbReference type="ChEBI" id="CHEBI:58885"/>
        <dbReference type="EC" id="2.4.1.12"/>
    </reaction>
</comment>
<comment type="caution">
    <text evidence="19">The sequence shown here is derived from an EMBL/GenBank/DDBJ whole genome shotgun (WGS) entry which is preliminary data.</text>
</comment>
<evidence type="ECO:0000256" key="12">
    <source>
        <dbReference type="ARBA" id="ARBA00022916"/>
    </source>
</evidence>
<gene>
    <name evidence="19" type="ORF">WQQ_04210</name>
</gene>
<dbReference type="CDD" id="cd06421">
    <property type="entry name" value="CESA_CelA_like"/>
    <property type="match status" value="1"/>
</dbReference>
<dbReference type="EC" id="2.4.1.12" evidence="4 16"/>
<evidence type="ECO:0000256" key="6">
    <source>
        <dbReference type="ARBA" id="ARBA00022475"/>
    </source>
</evidence>
<feature type="transmembrane region" description="Helical" evidence="16">
    <location>
        <begin position="417"/>
        <end position="446"/>
    </location>
</feature>
<protein>
    <recommendedName>
        <fullName evidence="5 16">Cellulose synthase catalytic subunit [UDP-forming]</fullName>
        <ecNumber evidence="4 16">2.4.1.12</ecNumber>
    </recommendedName>
</protein>
<dbReference type="Gene3D" id="3.90.550.10">
    <property type="entry name" value="Spore Coat Polysaccharide Biosynthesis Protein SpsA, Chain A"/>
    <property type="match status" value="1"/>
</dbReference>
<keyword evidence="7 16" id="KW-0997">Cell inner membrane</keyword>
<evidence type="ECO:0000256" key="14">
    <source>
        <dbReference type="ARBA" id="ARBA00023136"/>
    </source>
</evidence>
<dbReference type="PATRIC" id="fig|1172194.4.peg.400"/>
<dbReference type="UniPathway" id="UPA00694"/>
<dbReference type="GO" id="GO:0035438">
    <property type="term" value="F:cyclic-di-GMP binding"/>
    <property type="evidence" value="ECO:0007669"/>
    <property type="project" value="InterPro"/>
</dbReference>
<feature type="transmembrane region" description="Helical" evidence="16">
    <location>
        <begin position="26"/>
        <end position="44"/>
    </location>
</feature>
<keyword evidence="8 16" id="KW-0973">c-di-GMP</keyword>
<feature type="transmembrane region" description="Helical" evidence="16">
    <location>
        <begin position="518"/>
        <end position="539"/>
    </location>
</feature>
<dbReference type="InterPro" id="IPR029044">
    <property type="entry name" value="Nucleotide-diphossugar_trans"/>
</dbReference>
<proteinExistence type="inferred from homology"/>
<keyword evidence="6 16" id="KW-1003">Cell membrane</keyword>
<dbReference type="GO" id="GO:0016760">
    <property type="term" value="F:cellulose synthase (UDP-forming) activity"/>
    <property type="evidence" value="ECO:0007669"/>
    <property type="project" value="UniProtKB-EC"/>
</dbReference>
<evidence type="ECO:0000259" key="18">
    <source>
        <dbReference type="Pfam" id="PF07238"/>
    </source>
</evidence>
<dbReference type="Proteomes" id="UP000003704">
    <property type="component" value="Unassembled WGS sequence"/>
</dbReference>
<dbReference type="STRING" id="1172194.WQQ_04210"/>
<keyword evidence="14 16" id="KW-0472">Membrane</keyword>
<comment type="pathway">
    <text evidence="2 16">Glycan metabolism; bacterial cellulose biosynthesis.</text>
</comment>
<evidence type="ECO:0000256" key="4">
    <source>
        <dbReference type="ARBA" id="ARBA00012539"/>
    </source>
</evidence>
<dbReference type="PANTHER" id="PTHR43867:SF2">
    <property type="entry name" value="CELLULOSE SYNTHASE CATALYTIC SUBUNIT A [UDP-FORMING]"/>
    <property type="match status" value="1"/>
</dbReference>
<dbReference type="GO" id="GO:0030244">
    <property type="term" value="P:cellulose biosynthetic process"/>
    <property type="evidence" value="ECO:0007669"/>
    <property type="project" value="UniProtKB-KW"/>
</dbReference>
<dbReference type="SUPFAM" id="SSF53448">
    <property type="entry name" value="Nucleotide-diphospho-sugar transferases"/>
    <property type="match status" value="1"/>
</dbReference>
<dbReference type="SUPFAM" id="SSF141371">
    <property type="entry name" value="PilZ domain-like"/>
    <property type="match status" value="1"/>
</dbReference>
<dbReference type="Pfam" id="PF07238">
    <property type="entry name" value="PilZ"/>
    <property type="match status" value="1"/>
</dbReference>
<dbReference type="PRINTS" id="PR01439">
    <property type="entry name" value="CELLSNTHASEA"/>
</dbReference>
<name>I7ZEG1_9GAMM</name>
<evidence type="ECO:0000256" key="2">
    <source>
        <dbReference type="ARBA" id="ARBA00005186"/>
    </source>
</evidence>
<keyword evidence="12 16" id="KW-0135">Cellulose biosynthesis</keyword>
<feature type="transmembrane region" description="Helical" evidence="16">
    <location>
        <begin position="74"/>
        <end position="92"/>
    </location>
</feature>
<organism evidence="19 20">
    <name type="scientific">Hydrocarboniphaga effusa AP103</name>
    <dbReference type="NCBI Taxonomy" id="1172194"/>
    <lineage>
        <taxon>Bacteria</taxon>
        <taxon>Pseudomonadati</taxon>
        <taxon>Pseudomonadota</taxon>
        <taxon>Gammaproteobacteria</taxon>
        <taxon>Nevskiales</taxon>
        <taxon>Nevskiaceae</taxon>
        <taxon>Hydrocarboniphaga</taxon>
    </lineage>
</organism>
<dbReference type="InterPro" id="IPR050321">
    <property type="entry name" value="Glycosyltr_2/OpgH_subfam"/>
</dbReference>
<dbReference type="GO" id="GO:0006011">
    <property type="term" value="P:UDP-alpha-D-glucose metabolic process"/>
    <property type="evidence" value="ECO:0007669"/>
    <property type="project" value="InterPro"/>
</dbReference>
<dbReference type="OrthoDB" id="9806824at2"/>
<evidence type="ECO:0000256" key="7">
    <source>
        <dbReference type="ARBA" id="ARBA00022519"/>
    </source>
</evidence>
<feature type="transmembrane region" description="Helical" evidence="16">
    <location>
        <begin position="112"/>
        <end position="131"/>
    </location>
</feature>
<sequence length="1497" mass="165479">MAFGFANRDIDRLIERFVERPLWDHPWALTVALLVCLIPIYVVIVVPLPLQWQALFAISMFLAATWLNRIEGRLVSLVLMAISVLVSTRYMYWRITESVGFKTHSLVDNAFAIGLILAELYAYTVLVLGYFQVLWPLQRKPAPIPMALAEWPTVDIYIPTYNEPLKVVRPTVLAALAMDWPKDRFRVYVLDDGRRQEFRDFCAAVGATHITRNDSKHAKAGNLNRAMEKTAGEYIAIFDCDHVPTRSFLQITLGWFLRDQRLGMLQTPHHFFSPDPFERNLGTFRKVPNEGELFYGLLQDGNDFWNATFFCGSCAVLRRTALQEVGGIAVETVTEDAHTALKMHRLGWNTAYINLAQAAGLATESLSAHVGQRIRWARGMAQIFRVDNPLLAKGLNWGQRLCYTNAMLHFFYGLPRIVFLTAPLSYLFFEAHIIQAGALLILAYAAPHIMHANLTNSRLQGPFRHSFWAEVYETVLATYILMPTLLALINPKLGTFNVTAKGGLVQNEYFDRDIAKPYVMILMANVVGVIVGIGRMLYWNTHELDTVVLNLFWTAYNILIAGAALSVAWESRQIRSAIRVEAELAAVVRAADGTEVQAVTSDLSEGGVAVKLSQKLDLPVGTLVQIALAPEYRVVWIDGKVTRSTGDILAMQFEPMDLRQESQLIYAIFGRADAWVRWAENRPNDDMKKSFLQVLRLGLAGTLRMTQVIFESAIKEMKKSMEKVMRGIKTGKTTAAGIALAVMVSLAAISPKASAQDGTTAGFSSVNLPSGAMPVSGPATEAVSSAPNSRRLTFRDMGMQRPIRLRGVQGEYAIPLSVRDDELITKAKLRIRFAHSPALLFNISHLNVLVNNELVGTIRVSEETAGGAEREIDVDPRLFVQYNQIGLQAIMSYTMDCQNPVDSSLWTIVSNTSSLELEVQPLALPNDLKMLPQPFFDPRDSRRLTLPFVFTAPPGPQELEAASVVASWFGSIATYRSASFPVYINQLPPQGHAVVISSNGVLPEGVAIPGGGSGGKISVVDNPRARGGKLLTVTGSDGGSLNAAARALTLGSQALVGESVSVREFTEPEERKAYDAPRWLPTDRPVQVGEIVEPYALEASGQYPEAIRIPFRLPPDLFTWRGDGMKLHLKYRYTPTIGTKSTLNVNSNGEFVSAVPLQATGEDQAAADRINLPFAAQTDSVNSSTVYVPEYKFGAENTLMLQYYFERKKEGPCRDVVLDNLRGSIDQDSTIDVSAYPHYTHLPNLALFANGGFPFSKYSDLAQTAIVVPDSVGAKDVEALLTVMGRIGNATGMPAYRFKFGRASDIAQFSDFDILVIGSGTNQPLLEQWADYMPITVSGGVTRLRVVGPVERIRARWEDRDIDAATEHAGRVILQAGRSLAVMMSFESPMSSGRTVVVITAGDGDRLAELANVLTDPGKTQFLRDDLVLLNGDEINHYQMGSQYTVGKLPVFMALRWWFAQQPVVLAFIALFAALIVALVLYRTLRRMAVVRKNPGH</sequence>
<evidence type="ECO:0000259" key="17">
    <source>
        <dbReference type="Pfam" id="PF00535"/>
    </source>
</evidence>
<dbReference type="Gene3D" id="2.40.10.220">
    <property type="entry name" value="predicted glycosyltransferase like domains"/>
    <property type="match status" value="1"/>
</dbReference>
<evidence type="ECO:0000256" key="15">
    <source>
        <dbReference type="ARBA" id="ARBA00048682"/>
    </source>
</evidence>
<feature type="domain" description="PilZ" evidence="18">
    <location>
        <begin position="573"/>
        <end position="669"/>
    </location>
</feature>
<comment type="similarity">
    <text evidence="3">Belongs to the glycosyltransferase 2 family.</text>
</comment>
<dbReference type="Gene3D" id="2.60.120.260">
    <property type="entry name" value="Galactose-binding domain-like"/>
    <property type="match status" value="2"/>
</dbReference>
<comment type="subcellular location">
    <subcellularLocation>
        <location evidence="1">Cell inner membrane</location>
        <topology evidence="1">Multi-pass membrane protein</topology>
    </subcellularLocation>
</comment>
<keyword evidence="9 16" id="KW-0328">Glycosyltransferase</keyword>
<comment type="cofactor">
    <cofactor evidence="16">
        <name>Mg(2+)</name>
        <dbReference type="ChEBI" id="CHEBI:18420"/>
    </cofactor>
</comment>
<dbReference type="NCBIfam" id="NF008323">
    <property type="entry name" value="PRK11114.1-1"/>
    <property type="match status" value="1"/>
</dbReference>
<dbReference type="InterPro" id="IPR009875">
    <property type="entry name" value="PilZ_domain"/>
</dbReference>
<comment type="function">
    <text evidence="16">Catalytic subunit of cellulose synthase. It polymerizes uridine 5'-diphosphate glucose to cellulose.</text>
</comment>